<reference evidence="3" key="1">
    <citation type="journal article" date="2020" name="MBio">
        <title>Horizontal gene transfer to a defensive symbiont with a reduced genome amongst a multipartite beetle microbiome.</title>
        <authorList>
            <person name="Waterworth S.C."/>
            <person name="Florez L.V."/>
            <person name="Rees E.R."/>
            <person name="Hertweck C."/>
            <person name="Kaltenpoth M."/>
            <person name="Kwan J.C."/>
        </authorList>
    </citation>
    <scope>NUCLEOTIDE SEQUENCE [LARGE SCALE GENOMIC DNA]</scope>
</reference>
<keyword evidence="1" id="KW-0812">Transmembrane</keyword>
<dbReference type="Proteomes" id="UP000462435">
    <property type="component" value="Unassembled WGS sequence"/>
</dbReference>
<name>A0A7V8FYJ3_9BURK</name>
<evidence type="ECO:0000313" key="3">
    <source>
        <dbReference type="Proteomes" id="UP000462435"/>
    </source>
</evidence>
<organism evidence="2 3">
    <name type="scientific">Herbaspirillum frisingense</name>
    <dbReference type="NCBI Taxonomy" id="92645"/>
    <lineage>
        <taxon>Bacteria</taxon>
        <taxon>Pseudomonadati</taxon>
        <taxon>Pseudomonadota</taxon>
        <taxon>Betaproteobacteria</taxon>
        <taxon>Burkholderiales</taxon>
        <taxon>Oxalobacteraceae</taxon>
        <taxon>Herbaspirillum</taxon>
    </lineage>
</organism>
<protein>
    <recommendedName>
        <fullName evidence="4">Transmembrane protein</fullName>
    </recommendedName>
</protein>
<proteinExistence type="predicted"/>
<dbReference type="EMBL" id="WNDX01000025">
    <property type="protein sequence ID" value="KAF1045962.1"/>
    <property type="molecule type" value="Genomic_DNA"/>
</dbReference>
<keyword evidence="1" id="KW-1133">Transmembrane helix</keyword>
<evidence type="ECO:0008006" key="4">
    <source>
        <dbReference type="Google" id="ProtNLM"/>
    </source>
</evidence>
<gene>
    <name evidence="2" type="ORF">GAK35_01195</name>
</gene>
<comment type="caution">
    <text evidence="2">The sequence shown here is derived from an EMBL/GenBank/DDBJ whole genome shotgun (WGS) entry which is preliminary data.</text>
</comment>
<accession>A0A7V8FYJ3</accession>
<keyword evidence="1" id="KW-0472">Membrane</keyword>
<dbReference type="AlphaFoldDB" id="A0A7V8FYJ3"/>
<feature type="transmembrane region" description="Helical" evidence="1">
    <location>
        <begin position="79"/>
        <end position="103"/>
    </location>
</feature>
<evidence type="ECO:0000256" key="1">
    <source>
        <dbReference type="SAM" id="Phobius"/>
    </source>
</evidence>
<sequence length="223" mass="24638">MGRSLAVADPGAPGLTGFHGTILAAATPPAPLAPLIYTAALLLMLEEWLWDATQAVLARIPAWPFLIRLQRWVEKLSPYAALLIFLAPTLLLLPVKILALLSITHGHPTLGLIIILGAKVLGTALVARIYALTRRSLLSLGWFQRAHDRLLAFKDRLIAQLHASAGWQQVQRLVRAIRATVRNMIAGWKARLAGSPRSTGGRLVRLFRRLAARMRKWNKSRSH</sequence>
<evidence type="ECO:0000313" key="2">
    <source>
        <dbReference type="EMBL" id="KAF1045962.1"/>
    </source>
</evidence>
<feature type="transmembrane region" description="Helical" evidence="1">
    <location>
        <begin position="109"/>
        <end position="131"/>
    </location>
</feature>